<evidence type="ECO:0000313" key="1">
    <source>
        <dbReference type="EMBL" id="KAI3747913.1"/>
    </source>
</evidence>
<reference evidence="1 2" key="2">
    <citation type="journal article" date="2022" name="Mol. Ecol. Resour.">
        <title>The genomes of chicory, endive, great burdock and yacon provide insights into Asteraceae paleo-polyploidization history and plant inulin production.</title>
        <authorList>
            <person name="Fan W."/>
            <person name="Wang S."/>
            <person name="Wang H."/>
            <person name="Wang A."/>
            <person name="Jiang F."/>
            <person name="Liu H."/>
            <person name="Zhao H."/>
            <person name="Xu D."/>
            <person name="Zhang Y."/>
        </authorList>
    </citation>
    <scope>NUCLEOTIDE SEQUENCE [LARGE SCALE GENOMIC DNA]</scope>
    <source>
        <strain evidence="2">cv. Niubang</strain>
    </source>
</reference>
<proteinExistence type="predicted"/>
<name>A0ACB9DN65_ARCLA</name>
<dbReference type="EMBL" id="CM042049">
    <property type="protein sequence ID" value="KAI3747913.1"/>
    <property type="molecule type" value="Genomic_DNA"/>
</dbReference>
<accession>A0ACB9DN65</accession>
<dbReference type="Proteomes" id="UP001055879">
    <property type="component" value="Linkage Group LG03"/>
</dbReference>
<evidence type="ECO:0000313" key="2">
    <source>
        <dbReference type="Proteomes" id="UP001055879"/>
    </source>
</evidence>
<protein>
    <submittedName>
        <fullName evidence="1">Uncharacterized protein</fullName>
    </submittedName>
</protein>
<gene>
    <name evidence="1" type="ORF">L6452_10645</name>
</gene>
<reference evidence="2" key="1">
    <citation type="journal article" date="2022" name="Mol. Ecol. Resour.">
        <title>The genomes of chicory, endive, great burdock and yacon provide insights into Asteraceae palaeo-polyploidization history and plant inulin production.</title>
        <authorList>
            <person name="Fan W."/>
            <person name="Wang S."/>
            <person name="Wang H."/>
            <person name="Wang A."/>
            <person name="Jiang F."/>
            <person name="Liu H."/>
            <person name="Zhao H."/>
            <person name="Xu D."/>
            <person name="Zhang Y."/>
        </authorList>
    </citation>
    <scope>NUCLEOTIDE SEQUENCE [LARGE SCALE GENOMIC DNA]</scope>
    <source>
        <strain evidence="2">cv. Niubang</strain>
    </source>
</reference>
<sequence>MRVCYSPELRSMNKDSTSFRNSGAYTSPGTPDYRDNHGGGSGGGGGGGFQKGWCSERVPLPSNGTRRRASANLLMSGRTLPSKWDDAERWITSPVSGSGFYKTLGPPPQRRPKSKSGPLGDTPYFSNHSPGFPFLETNSFLPGSPLTTGVLVPNGLSFHHAHTDYTVAPYPDSHDEKIDENSVTRVISRRDMATQMSPVESPGSSPNRRPPPSTSPPLILSPVEPCSHRSGRVEVRDVEVDKGITVTKQPKRHQRRTEKNRPTEIKNLDLTWNPTEGATELSKLQKEEARIAAWENLQTAKAEASIRKLEMKLEKKKSASMDRIMKKLRIAQMKAQEMRKTMSESEAPRTSRKVMSLQRYANVSLISCFRSHES</sequence>
<comment type="caution">
    <text evidence="1">The sequence shown here is derived from an EMBL/GenBank/DDBJ whole genome shotgun (WGS) entry which is preliminary data.</text>
</comment>
<organism evidence="1 2">
    <name type="scientific">Arctium lappa</name>
    <name type="common">Greater burdock</name>
    <name type="synonym">Lappa major</name>
    <dbReference type="NCBI Taxonomy" id="4217"/>
    <lineage>
        <taxon>Eukaryota</taxon>
        <taxon>Viridiplantae</taxon>
        <taxon>Streptophyta</taxon>
        <taxon>Embryophyta</taxon>
        <taxon>Tracheophyta</taxon>
        <taxon>Spermatophyta</taxon>
        <taxon>Magnoliopsida</taxon>
        <taxon>eudicotyledons</taxon>
        <taxon>Gunneridae</taxon>
        <taxon>Pentapetalae</taxon>
        <taxon>asterids</taxon>
        <taxon>campanulids</taxon>
        <taxon>Asterales</taxon>
        <taxon>Asteraceae</taxon>
        <taxon>Carduoideae</taxon>
        <taxon>Cardueae</taxon>
        <taxon>Arctiinae</taxon>
        <taxon>Arctium</taxon>
    </lineage>
</organism>
<keyword evidence="2" id="KW-1185">Reference proteome</keyword>